<evidence type="ECO:0000256" key="3">
    <source>
        <dbReference type="ARBA" id="ARBA00029721"/>
    </source>
</evidence>
<reference evidence="6" key="1">
    <citation type="submission" date="2023-03" db="EMBL/GenBank/DDBJ databases">
        <authorList>
            <person name="Steffen K."/>
            <person name="Cardenas P."/>
        </authorList>
    </citation>
    <scope>NUCLEOTIDE SEQUENCE</scope>
</reference>
<comment type="caution">
    <text evidence="6">The sequence shown here is derived from an EMBL/GenBank/DDBJ whole genome shotgun (WGS) entry which is preliminary data.</text>
</comment>
<feature type="region of interest" description="Disordered" evidence="5">
    <location>
        <begin position="1"/>
        <end position="42"/>
    </location>
</feature>
<dbReference type="EMBL" id="CASHTH010002469">
    <property type="protein sequence ID" value="CAI8030301.1"/>
    <property type="molecule type" value="Genomic_DNA"/>
</dbReference>
<sequence>MERLRSPTTELSRGLGALRLGQQSLTPPKCGEESDDGQAVSNADFTPLSMRERHVEIDTQNTHQTPNEQFSSRYQEPGHASGFSRFCDNAGKRPPLVFSHLEHTPVAGDSDCVPFQGGVEQNQHHCLSCCARRTSEASAVHGSGWEQDGQLLTQLQSLTVSPSSGIGRMREEDGAAPQLFGHDYLQRGTESSESGCACGGHTPQWAWSRGCHGNCRDEALGVGYVDDVTVEDLAGYFDQMLHLPRPMSDMAQLMYT</sequence>
<dbReference type="PANTHER" id="PTHR31383">
    <property type="entry name" value="OXIDATIVE STRESS-RESPONSE SERINE-RICH PROTEIN 1"/>
    <property type="match status" value="1"/>
</dbReference>
<name>A0AA35SKB4_GEOBA</name>
<evidence type="ECO:0000256" key="4">
    <source>
        <dbReference type="ARBA" id="ARBA00031405"/>
    </source>
</evidence>
<keyword evidence="2" id="KW-0597">Phosphoprotein</keyword>
<feature type="compositionally biased region" description="Polar residues" evidence="5">
    <location>
        <begin position="1"/>
        <end position="11"/>
    </location>
</feature>
<evidence type="ECO:0000313" key="7">
    <source>
        <dbReference type="Proteomes" id="UP001174909"/>
    </source>
</evidence>
<evidence type="ECO:0000256" key="2">
    <source>
        <dbReference type="ARBA" id="ARBA00022553"/>
    </source>
</evidence>
<dbReference type="AlphaFoldDB" id="A0AA35SKB4"/>
<accession>A0AA35SKB4</accession>
<dbReference type="InterPro" id="IPR008494">
    <property type="entry name" value="DUF776"/>
</dbReference>
<keyword evidence="7" id="KW-1185">Reference proteome</keyword>
<evidence type="ECO:0000256" key="5">
    <source>
        <dbReference type="SAM" id="MobiDB-lite"/>
    </source>
</evidence>
<dbReference type="PANTHER" id="PTHR31383:SF2">
    <property type="entry name" value="OXIDATIVE STRESS-RESPONSIVE SERINE-RICH PROTEIN 1"/>
    <property type="match status" value="1"/>
</dbReference>
<evidence type="ECO:0000313" key="6">
    <source>
        <dbReference type="EMBL" id="CAI8030301.1"/>
    </source>
</evidence>
<dbReference type="GO" id="GO:0070301">
    <property type="term" value="P:cellular response to hydrogen peroxide"/>
    <property type="evidence" value="ECO:0007669"/>
    <property type="project" value="TreeGrafter"/>
</dbReference>
<organism evidence="6 7">
    <name type="scientific">Geodia barretti</name>
    <name type="common">Barrett's horny sponge</name>
    <dbReference type="NCBI Taxonomy" id="519541"/>
    <lineage>
        <taxon>Eukaryota</taxon>
        <taxon>Metazoa</taxon>
        <taxon>Porifera</taxon>
        <taxon>Demospongiae</taxon>
        <taxon>Heteroscleromorpha</taxon>
        <taxon>Tetractinellida</taxon>
        <taxon>Astrophorina</taxon>
        <taxon>Geodiidae</taxon>
        <taxon>Geodia</taxon>
    </lineage>
</organism>
<proteinExistence type="predicted"/>
<protein>
    <recommendedName>
        <fullName evidence="1">Oxidative stress-responsive serine-rich protein 1</fullName>
    </recommendedName>
    <alternativeName>
        <fullName evidence="4">Oxidative stress-responsive protein 1</fullName>
    </alternativeName>
    <alternativeName>
        <fullName evidence="3">Peroxide-inducible transcript 1 protein</fullName>
    </alternativeName>
</protein>
<gene>
    <name evidence="6" type="ORF">GBAR_LOCUS17180</name>
</gene>
<evidence type="ECO:0000256" key="1">
    <source>
        <dbReference type="ARBA" id="ARBA00015005"/>
    </source>
</evidence>
<dbReference type="Proteomes" id="UP001174909">
    <property type="component" value="Unassembled WGS sequence"/>
</dbReference>